<dbReference type="InterPro" id="IPR036397">
    <property type="entry name" value="RNaseH_sf"/>
</dbReference>
<dbReference type="EMBL" id="BKCJ010006494">
    <property type="protein sequence ID" value="GEU72443.1"/>
    <property type="molecule type" value="Genomic_DNA"/>
</dbReference>
<accession>A0A6L2MEN4</accession>
<sequence length="355" mass="40314">MMSFLSVFVTSHYPTTNNQLRNTSNPRQQATINDGRVTLHLVQERQISFDTGTSRTYTPRVSETNSGKQMTVICYNFKGEGHMSKQCTKPKRKRDDSWFKDKVLLTVITYNFAYQADDLNAYDSDCDELNTANVAFMASLSHYGLDALVEAIQIVLSYLDSGCSKHMTSLREYYEKVYISRETSVARSSQQNGVIERRNHTLIEAARTMLIYAKAPLFLWAEVVATVCYTQNRSIIRLCHDKTPYELLHDKLPDLSFFHIFGSLCYPTYDCENLGKLQPKADMAVHEITHATINSGLVPNPPPLIPFVPPSRTDCDILFQPLFDELLTPPPSVDLSAPKVIVIHIIRIVYLNKSI</sequence>
<dbReference type="GO" id="GO:0015074">
    <property type="term" value="P:DNA integration"/>
    <property type="evidence" value="ECO:0007669"/>
    <property type="project" value="InterPro"/>
</dbReference>
<dbReference type="InterPro" id="IPR001584">
    <property type="entry name" value="Integrase_cat-core"/>
</dbReference>
<evidence type="ECO:0000259" key="1">
    <source>
        <dbReference type="PROSITE" id="PS50994"/>
    </source>
</evidence>
<protein>
    <submittedName>
        <fullName evidence="2">Retrovirus-related Pol polyprotein from transposon TNT 1-94</fullName>
    </submittedName>
</protein>
<comment type="caution">
    <text evidence="2">The sequence shown here is derived from an EMBL/GenBank/DDBJ whole genome shotgun (WGS) entry which is preliminary data.</text>
</comment>
<dbReference type="SUPFAM" id="SSF53098">
    <property type="entry name" value="Ribonuclease H-like"/>
    <property type="match status" value="1"/>
</dbReference>
<name>A0A6L2MEN4_TANCI</name>
<organism evidence="2">
    <name type="scientific">Tanacetum cinerariifolium</name>
    <name type="common">Dalmatian daisy</name>
    <name type="synonym">Chrysanthemum cinerariifolium</name>
    <dbReference type="NCBI Taxonomy" id="118510"/>
    <lineage>
        <taxon>Eukaryota</taxon>
        <taxon>Viridiplantae</taxon>
        <taxon>Streptophyta</taxon>
        <taxon>Embryophyta</taxon>
        <taxon>Tracheophyta</taxon>
        <taxon>Spermatophyta</taxon>
        <taxon>Magnoliopsida</taxon>
        <taxon>eudicotyledons</taxon>
        <taxon>Gunneridae</taxon>
        <taxon>Pentapetalae</taxon>
        <taxon>asterids</taxon>
        <taxon>campanulids</taxon>
        <taxon>Asterales</taxon>
        <taxon>Asteraceae</taxon>
        <taxon>Asteroideae</taxon>
        <taxon>Anthemideae</taxon>
        <taxon>Anthemidinae</taxon>
        <taxon>Tanacetum</taxon>
    </lineage>
</organism>
<gene>
    <name evidence="2" type="ORF">Tci_044421</name>
</gene>
<dbReference type="PANTHER" id="PTHR42648">
    <property type="entry name" value="TRANSPOSASE, PUTATIVE-RELATED"/>
    <property type="match status" value="1"/>
</dbReference>
<dbReference type="GO" id="GO:0003676">
    <property type="term" value="F:nucleic acid binding"/>
    <property type="evidence" value="ECO:0007669"/>
    <property type="project" value="InterPro"/>
</dbReference>
<dbReference type="AlphaFoldDB" id="A0A6L2MEN4"/>
<dbReference type="InterPro" id="IPR039537">
    <property type="entry name" value="Retrotran_Ty1/copia-like"/>
</dbReference>
<reference evidence="2" key="1">
    <citation type="journal article" date="2019" name="Sci. Rep.">
        <title>Draft genome of Tanacetum cinerariifolium, the natural source of mosquito coil.</title>
        <authorList>
            <person name="Yamashiro T."/>
            <person name="Shiraishi A."/>
            <person name="Satake H."/>
            <person name="Nakayama K."/>
        </authorList>
    </citation>
    <scope>NUCLEOTIDE SEQUENCE</scope>
</reference>
<dbReference type="PANTHER" id="PTHR42648:SF32">
    <property type="entry name" value="RIBONUCLEASE H-LIKE DOMAIN, GAG-PRE-INTEGRASE DOMAIN PROTEIN-RELATED"/>
    <property type="match status" value="1"/>
</dbReference>
<proteinExistence type="predicted"/>
<dbReference type="PROSITE" id="PS50994">
    <property type="entry name" value="INTEGRASE"/>
    <property type="match status" value="1"/>
</dbReference>
<dbReference type="Gene3D" id="3.30.420.10">
    <property type="entry name" value="Ribonuclease H-like superfamily/Ribonuclease H"/>
    <property type="match status" value="1"/>
</dbReference>
<evidence type="ECO:0000313" key="2">
    <source>
        <dbReference type="EMBL" id="GEU72443.1"/>
    </source>
</evidence>
<feature type="domain" description="Integrase catalytic" evidence="1">
    <location>
        <begin position="86"/>
        <end position="252"/>
    </location>
</feature>
<dbReference type="InterPro" id="IPR012337">
    <property type="entry name" value="RNaseH-like_sf"/>
</dbReference>